<keyword evidence="3" id="KW-1185">Reference proteome</keyword>
<gene>
    <name evidence="2" type="ORF">AXF42_Ash014472</name>
</gene>
<sequence length="144" mass="16062">MASVGRFLLPHAALLLLLLLLLLLRSSATVTPPASSIQPINWPACPMQYGLFAMFVAIKEYNHHRSRHLTDPVLVECLWKVDGSNCWFVVHFMARLVVDQDIRLVLAKFAIGLVKLDVGTAYEVLPLLPFPQIETATPLQPSHP</sequence>
<accession>A0A2H9ZWK6</accession>
<evidence type="ECO:0000256" key="1">
    <source>
        <dbReference type="SAM" id="SignalP"/>
    </source>
</evidence>
<evidence type="ECO:0000313" key="2">
    <source>
        <dbReference type="EMBL" id="PKA47695.1"/>
    </source>
</evidence>
<evidence type="ECO:0000313" key="3">
    <source>
        <dbReference type="Proteomes" id="UP000236161"/>
    </source>
</evidence>
<reference evidence="2 3" key="1">
    <citation type="journal article" date="2017" name="Nature">
        <title>The Apostasia genome and the evolution of orchids.</title>
        <authorList>
            <person name="Zhang G.Q."/>
            <person name="Liu K.W."/>
            <person name="Li Z."/>
            <person name="Lohaus R."/>
            <person name="Hsiao Y.Y."/>
            <person name="Niu S.C."/>
            <person name="Wang J.Y."/>
            <person name="Lin Y.C."/>
            <person name="Xu Q."/>
            <person name="Chen L.J."/>
            <person name="Yoshida K."/>
            <person name="Fujiwara S."/>
            <person name="Wang Z.W."/>
            <person name="Zhang Y.Q."/>
            <person name="Mitsuda N."/>
            <person name="Wang M."/>
            <person name="Liu G.H."/>
            <person name="Pecoraro L."/>
            <person name="Huang H.X."/>
            <person name="Xiao X.J."/>
            <person name="Lin M."/>
            <person name="Wu X.Y."/>
            <person name="Wu W.L."/>
            <person name="Chen Y.Y."/>
            <person name="Chang S.B."/>
            <person name="Sakamoto S."/>
            <person name="Ohme-Takagi M."/>
            <person name="Yagi M."/>
            <person name="Zeng S.J."/>
            <person name="Shen C.Y."/>
            <person name="Yeh C.M."/>
            <person name="Luo Y.B."/>
            <person name="Tsai W.C."/>
            <person name="Van de Peer Y."/>
            <person name="Liu Z.J."/>
        </authorList>
    </citation>
    <scope>NUCLEOTIDE SEQUENCE [LARGE SCALE GENOMIC DNA]</scope>
    <source>
        <strain evidence="3">cv. Shenzhen</strain>
        <tissue evidence="2">Stem</tissue>
    </source>
</reference>
<keyword evidence="1" id="KW-0732">Signal</keyword>
<name>A0A2H9ZWK6_9ASPA</name>
<dbReference type="EMBL" id="KZ453102">
    <property type="protein sequence ID" value="PKA47695.1"/>
    <property type="molecule type" value="Genomic_DNA"/>
</dbReference>
<organism evidence="2 3">
    <name type="scientific">Apostasia shenzhenica</name>
    <dbReference type="NCBI Taxonomy" id="1088818"/>
    <lineage>
        <taxon>Eukaryota</taxon>
        <taxon>Viridiplantae</taxon>
        <taxon>Streptophyta</taxon>
        <taxon>Embryophyta</taxon>
        <taxon>Tracheophyta</taxon>
        <taxon>Spermatophyta</taxon>
        <taxon>Magnoliopsida</taxon>
        <taxon>Liliopsida</taxon>
        <taxon>Asparagales</taxon>
        <taxon>Orchidaceae</taxon>
        <taxon>Apostasioideae</taxon>
        <taxon>Apostasia</taxon>
    </lineage>
</organism>
<protein>
    <submittedName>
        <fullName evidence="2">Uncharacterized protein</fullName>
    </submittedName>
</protein>
<feature type="chain" id="PRO_5014112330" evidence="1">
    <location>
        <begin position="29"/>
        <end position="144"/>
    </location>
</feature>
<dbReference type="AlphaFoldDB" id="A0A2H9ZWK6"/>
<proteinExistence type="predicted"/>
<feature type="signal peptide" evidence="1">
    <location>
        <begin position="1"/>
        <end position="28"/>
    </location>
</feature>
<dbReference type="Proteomes" id="UP000236161">
    <property type="component" value="Unassembled WGS sequence"/>
</dbReference>